<evidence type="ECO:0000256" key="2">
    <source>
        <dbReference type="ARBA" id="ARBA00008423"/>
    </source>
</evidence>
<dbReference type="OrthoDB" id="4894263at2759"/>
<dbReference type="FunFam" id="4.10.1000.40:FF:000002">
    <property type="entry name" value="Nuclear polyadenylated RNA-binding protein Nab2"/>
    <property type="match status" value="1"/>
</dbReference>
<dbReference type="FunFam" id="4.10.1000.30:FF:000002">
    <property type="entry name" value="Nuclear polyadenylated RNA-binding protein Nab2"/>
    <property type="match status" value="1"/>
</dbReference>
<accession>A0A2K0TBS0</accession>
<feature type="compositionally biased region" description="Gly residues" evidence="8">
    <location>
        <begin position="202"/>
        <end position="215"/>
    </location>
</feature>
<comment type="similarity">
    <text evidence="2">Belongs to the ZC3H14 family.</text>
</comment>
<feature type="region of interest" description="Disordered" evidence="8">
    <location>
        <begin position="165"/>
        <end position="222"/>
    </location>
</feature>
<dbReference type="GO" id="GO:0043488">
    <property type="term" value="P:regulation of mRNA stability"/>
    <property type="evidence" value="ECO:0007669"/>
    <property type="project" value="InterPro"/>
</dbReference>
<evidence type="ECO:0000259" key="9">
    <source>
        <dbReference type="Pfam" id="PF22683"/>
    </source>
</evidence>
<evidence type="ECO:0000256" key="4">
    <source>
        <dbReference type="ARBA" id="ARBA00022737"/>
    </source>
</evidence>
<protein>
    <recommendedName>
        <fullName evidence="9">Nab2-like CCCH zinc finger domain-containing protein</fullName>
    </recommendedName>
</protein>
<keyword evidence="7" id="KW-0539">Nucleus</keyword>
<dbReference type="GO" id="GO:0008143">
    <property type="term" value="F:poly(A) binding"/>
    <property type="evidence" value="ECO:0007669"/>
    <property type="project" value="InterPro"/>
</dbReference>
<evidence type="ECO:0000256" key="7">
    <source>
        <dbReference type="ARBA" id="ARBA00023242"/>
    </source>
</evidence>
<dbReference type="InterPro" id="IPR055046">
    <property type="entry name" value="Nab2-like_Znf-CCCH"/>
</dbReference>
<evidence type="ECO:0000256" key="5">
    <source>
        <dbReference type="ARBA" id="ARBA00022771"/>
    </source>
</evidence>
<dbReference type="InterPro" id="IPR043094">
    <property type="entry name" value="Nab2/ZC3H14_N_sf"/>
</dbReference>
<keyword evidence="6" id="KW-0862">Zinc</keyword>
<dbReference type="Gene3D" id="4.10.1000.40">
    <property type="match status" value="1"/>
</dbReference>
<dbReference type="PANTHER" id="PTHR14738:SF29">
    <property type="entry name" value="ZINC FINGER CCCH DOMAIN-CONTAINING PROTEIN 14"/>
    <property type="match status" value="1"/>
</dbReference>
<evidence type="ECO:0000256" key="8">
    <source>
        <dbReference type="SAM" id="MobiDB-lite"/>
    </source>
</evidence>
<dbReference type="Gene3D" id="1.10.340.40">
    <property type="entry name" value="Nuclear abundant poly(A) RNA-bind protein 2, N-terminal domain"/>
    <property type="match status" value="1"/>
</dbReference>
<dbReference type="GO" id="GO:0005737">
    <property type="term" value="C:cytoplasm"/>
    <property type="evidence" value="ECO:0007669"/>
    <property type="project" value="TreeGrafter"/>
</dbReference>
<dbReference type="Gene3D" id="4.10.1000.30">
    <property type="match status" value="1"/>
</dbReference>
<proteinExistence type="inferred from homology"/>
<evidence type="ECO:0000313" key="10">
    <source>
        <dbReference type="EMBL" id="PNP42957.1"/>
    </source>
</evidence>
<dbReference type="PANTHER" id="PTHR14738">
    <property type="entry name" value="ZINC FINGER CCCH DOMAIN-CONTAINING PROTEIN 14"/>
    <property type="match status" value="1"/>
</dbReference>
<dbReference type="Pfam" id="PF22683">
    <property type="entry name" value="Nab2-like_zf-CCCH"/>
    <property type="match status" value="1"/>
</dbReference>
<dbReference type="GO" id="GO:0008270">
    <property type="term" value="F:zinc ion binding"/>
    <property type="evidence" value="ECO:0007669"/>
    <property type="project" value="UniProtKB-KW"/>
</dbReference>
<dbReference type="AlphaFoldDB" id="A0A2K0TBS0"/>
<dbReference type="FunFam" id="1.10.340.40:FF:000001">
    <property type="entry name" value="Nuclear polyadenylated RNA-binding protein nab2"/>
    <property type="match status" value="1"/>
</dbReference>
<comment type="subcellular location">
    <subcellularLocation>
        <location evidence="1">Nucleus</location>
    </subcellularLocation>
</comment>
<dbReference type="EMBL" id="MTYH01000050">
    <property type="protein sequence ID" value="PNP42957.1"/>
    <property type="molecule type" value="Genomic_DNA"/>
</dbReference>
<keyword evidence="3" id="KW-0479">Metal-binding</keyword>
<evidence type="ECO:0000256" key="1">
    <source>
        <dbReference type="ARBA" id="ARBA00004123"/>
    </source>
</evidence>
<dbReference type="Proteomes" id="UP000236546">
    <property type="component" value="Unassembled WGS sequence"/>
</dbReference>
<dbReference type="InterPro" id="IPR040366">
    <property type="entry name" value="Nab2/ZC3H14"/>
</dbReference>
<organism evidence="10 11">
    <name type="scientific">Trichoderma gamsii</name>
    <dbReference type="NCBI Taxonomy" id="398673"/>
    <lineage>
        <taxon>Eukaryota</taxon>
        <taxon>Fungi</taxon>
        <taxon>Dikarya</taxon>
        <taxon>Ascomycota</taxon>
        <taxon>Pezizomycotina</taxon>
        <taxon>Sordariomycetes</taxon>
        <taxon>Hypocreomycetidae</taxon>
        <taxon>Hypocreales</taxon>
        <taxon>Hypocreaceae</taxon>
        <taxon>Trichoderma</taxon>
    </lineage>
</organism>
<evidence type="ECO:0000256" key="6">
    <source>
        <dbReference type="ARBA" id="ARBA00022833"/>
    </source>
</evidence>
<dbReference type="Pfam" id="PF14608">
    <property type="entry name" value="zf-CCCH_2"/>
    <property type="match status" value="3"/>
</dbReference>
<feature type="domain" description="Nab2-like CCCH zinc finger" evidence="9">
    <location>
        <begin position="423"/>
        <end position="442"/>
    </location>
</feature>
<feature type="region of interest" description="Disordered" evidence="8">
    <location>
        <begin position="267"/>
        <end position="293"/>
    </location>
</feature>
<name>A0A2K0TBS0_9HYPO</name>
<sequence>MSLEIGLGTPLAEALNAAIQPKLLEVGWGTGGSDDSALAEYIILMLVNGKTQDQIAAELSGDLLNLPLDDPVVHEFSKWLFEQVHILSAPNGQQNGGGDSMGDAAGGEMDTDMGSHDVSELNAPTGPRSMRNGNFRGGRDKRMFGHMSKAMDRSNDNVLHRVRGQTGGGRIDTHGRAPPTGPRGGRGGLMRNHNNNNNNRGMAGGVMPGAPGGPGFPQWQMQGQPNQLDVMAILEQQSQMMLELSQQMMNNGNRGFGQQRRGKSLFERTQDPRHKNNFRRGQGSNQADANGDEVNMETAAEGEDVDMGKREPPNPDDTVCKYNLRCTNKDCNFAHQSPAAPPGVSVDVNDVCGFGAACKNRKCVGRHPSPAARLAHQSEQDCKFFPNCQNARCPFKHPSMPLCRNGADCTTPNCKFTHVKTKCKFNPCLNPTCAFAHEEGQQGGFKDKVWTSEQGHVSERKFVDDDAEEDFIHPDAPGEPTLEDMVQNEVIS</sequence>
<evidence type="ECO:0000313" key="11">
    <source>
        <dbReference type="Proteomes" id="UP000236546"/>
    </source>
</evidence>
<evidence type="ECO:0000256" key="3">
    <source>
        <dbReference type="ARBA" id="ARBA00022723"/>
    </source>
</evidence>
<comment type="caution">
    <text evidence="10">The sequence shown here is derived from an EMBL/GenBank/DDBJ whole genome shotgun (WGS) entry which is preliminary data.</text>
</comment>
<reference evidence="10 11" key="1">
    <citation type="submission" date="2017-02" db="EMBL/GenBank/DDBJ databases">
        <title>Genomes of Trichoderma spp. with biocontrol activity.</title>
        <authorList>
            <person name="Gardiner D."/>
            <person name="Kazan K."/>
            <person name="Vos C."/>
            <person name="Harvey P."/>
        </authorList>
    </citation>
    <scope>NUCLEOTIDE SEQUENCE [LARGE SCALE GENOMIC DNA]</scope>
    <source>
        <strain evidence="10 11">A5MH</strain>
    </source>
</reference>
<keyword evidence="5" id="KW-0863">Zinc-finger</keyword>
<gene>
    <name evidence="10" type="ORF">TGAMA5MH_05705</name>
</gene>
<keyword evidence="4" id="KW-0677">Repeat</keyword>
<feature type="compositionally biased region" description="Low complexity" evidence="8">
    <location>
        <begin position="189"/>
        <end position="201"/>
    </location>
</feature>
<feature type="region of interest" description="Disordered" evidence="8">
    <location>
        <begin position="473"/>
        <end position="492"/>
    </location>
</feature>
<dbReference type="GO" id="GO:0005634">
    <property type="term" value="C:nucleus"/>
    <property type="evidence" value="ECO:0007669"/>
    <property type="project" value="UniProtKB-SubCell"/>
</dbReference>